<dbReference type="InterPro" id="IPR010730">
    <property type="entry name" value="HET"/>
</dbReference>
<dbReference type="EMBL" id="KZ613476">
    <property type="protein sequence ID" value="PMD23032.1"/>
    <property type="molecule type" value="Genomic_DNA"/>
</dbReference>
<evidence type="ECO:0000259" key="1">
    <source>
        <dbReference type="Pfam" id="PF06985"/>
    </source>
</evidence>
<reference evidence="2 3" key="1">
    <citation type="submission" date="2016-05" db="EMBL/GenBank/DDBJ databases">
        <title>A degradative enzymes factory behind the ericoid mycorrhizal symbiosis.</title>
        <authorList>
            <consortium name="DOE Joint Genome Institute"/>
            <person name="Martino E."/>
            <person name="Morin E."/>
            <person name="Grelet G."/>
            <person name="Kuo A."/>
            <person name="Kohler A."/>
            <person name="Daghino S."/>
            <person name="Barry K."/>
            <person name="Choi C."/>
            <person name="Cichocki N."/>
            <person name="Clum A."/>
            <person name="Copeland A."/>
            <person name="Hainaut M."/>
            <person name="Haridas S."/>
            <person name="Labutti K."/>
            <person name="Lindquist E."/>
            <person name="Lipzen A."/>
            <person name="Khouja H.-R."/>
            <person name="Murat C."/>
            <person name="Ohm R."/>
            <person name="Olson A."/>
            <person name="Spatafora J."/>
            <person name="Veneault-Fourrey C."/>
            <person name="Henrissat B."/>
            <person name="Grigoriev I."/>
            <person name="Martin F."/>
            <person name="Perotto S."/>
        </authorList>
    </citation>
    <scope>NUCLEOTIDE SEQUENCE [LARGE SCALE GENOMIC DNA]</scope>
    <source>
        <strain evidence="2 3">UAMH 7357</strain>
    </source>
</reference>
<organism evidence="2 3">
    <name type="scientific">Hyaloscypha hepaticicola</name>
    <dbReference type="NCBI Taxonomy" id="2082293"/>
    <lineage>
        <taxon>Eukaryota</taxon>
        <taxon>Fungi</taxon>
        <taxon>Dikarya</taxon>
        <taxon>Ascomycota</taxon>
        <taxon>Pezizomycotina</taxon>
        <taxon>Leotiomycetes</taxon>
        <taxon>Helotiales</taxon>
        <taxon>Hyaloscyphaceae</taxon>
        <taxon>Hyaloscypha</taxon>
    </lineage>
</organism>
<evidence type="ECO:0000313" key="2">
    <source>
        <dbReference type="EMBL" id="PMD23032.1"/>
    </source>
</evidence>
<protein>
    <submittedName>
        <fullName evidence="2">HET-domain-containing protein</fullName>
    </submittedName>
</protein>
<keyword evidence="3" id="KW-1185">Reference proteome</keyword>
<dbReference type="PANTHER" id="PTHR10622">
    <property type="entry name" value="HET DOMAIN-CONTAINING PROTEIN"/>
    <property type="match status" value="1"/>
</dbReference>
<feature type="domain" description="Heterokaryon incompatibility" evidence="1">
    <location>
        <begin position="22"/>
        <end position="110"/>
    </location>
</feature>
<gene>
    <name evidence="2" type="ORF">NA56DRAFT_536516</name>
</gene>
<sequence length="239" mass="27985">MWLINTTTLKLEEFPTEVGLDYAILSHRWGDDEVLFKDLNGSKDLNLLHNKQGFSKVKRCCEQASRDKYSWAWVDTCCIDKSSSAELSEAINSMFHWYRESSMCYAYLFDVDSLDDIGGSEWFRRGWTLQELLAPTFVQFFGRDWTFLSDKQSLWNELGAITSIPETALLIFRSEDYCVVEKMSWAVGRQTTREEDLAYCLMGLFDINMPLLYGERTKAFLRLQEMIMEYSTDLSIFLW</sequence>
<feature type="non-terminal residue" evidence="2">
    <location>
        <position position="239"/>
    </location>
</feature>
<name>A0A2J6Q9V9_9HELO</name>
<accession>A0A2J6Q9V9</accession>
<dbReference type="PANTHER" id="PTHR10622:SF10">
    <property type="entry name" value="HET DOMAIN-CONTAINING PROTEIN"/>
    <property type="match status" value="1"/>
</dbReference>
<proteinExistence type="predicted"/>
<dbReference type="AlphaFoldDB" id="A0A2J6Q9V9"/>
<dbReference type="OrthoDB" id="674604at2759"/>
<dbReference type="Pfam" id="PF06985">
    <property type="entry name" value="HET"/>
    <property type="match status" value="1"/>
</dbReference>
<dbReference type="Proteomes" id="UP000235672">
    <property type="component" value="Unassembled WGS sequence"/>
</dbReference>
<evidence type="ECO:0000313" key="3">
    <source>
        <dbReference type="Proteomes" id="UP000235672"/>
    </source>
</evidence>